<dbReference type="EMBL" id="JACHIP010000014">
    <property type="protein sequence ID" value="MBB5060457.1"/>
    <property type="molecule type" value="Genomic_DNA"/>
</dbReference>
<dbReference type="Proteomes" id="UP000540989">
    <property type="component" value="Unassembled WGS sequence"/>
</dbReference>
<sequence>MISRIDSPQGESELWNGISPETATDRLRVEQFLTTTRTDLNVLCSSIGVDEQESKSSLTASLQPRRSSS</sequence>
<organism evidence="1 2">
    <name type="scientific">Granulicella aggregans</name>
    <dbReference type="NCBI Taxonomy" id="474949"/>
    <lineage>
        <taxon>Bacteria</taxon>
        <taxon>Pseudomonadati</taxon>
        <taxon>Acidobacteriota</taxon>
        <taxon>Terriglobia</taxon>
        <taxon>Terriglobales</taxon>
        <taxon>Acidobacteriaceae</taxon>
        <taxon>Granulicella</taxon>
    </lineage>
</organism>
<protein>
    <submittedName>
        <fullName evidence="1">Uncharacterized protein</fullName>
    </submittedName>
</protein>
<gene>
    <name evidence="1" type="ORF">HDF16_005193</name>
</gene>
<keyword evidence="2" id="KW-1185">Reference proteome</keyword>
<comment type="caution">
    <text evidence="1">The sequence shown here is derived from an EMBL/GenBank/DDBJ whole genome shotgun (WGS) entry which is preliminary data.</text>
</comment>
<name>A0A7W7ZID4_9BACT</name>
<reference evidence="1 2" key="1">
    <citation type="submission" date="2020-08" db="EMBL/GenBank/DDBJ databases">
        <title>Genomic Encyclopedia of Type Strains, Phase IV (KMG-V): Genome sequencing to study the core and pangenomes of soil and plant-associated prokaryotes.</title>
        <authorList>
            <person name="Whitman W."/>
        </authorList>
    </citation>
    <scope>NUCLEOTIDE SEQUENCE [LARGE SCALE GENOMIC DNA]</scope>
    <source>
        <strain evidence="1 2">M8UP14</strain>
    </source>
</reference>
<proteinExistence type="predicted"/>
<dbReference type="AlphaFoldDB" id="A0A7W7ZID4"/>
<accession>A0A7W7ZID4</accession>
<evidence type="ECO:0000313" key="2">
    <source>
        <dbReference type="Proteomes" id="UP000540989"/>
    </source>
</evidence>
<evidence type="ECO:0000313" key="1">
    <source>
        <dbReference type="EMBL" id="MBB5060457.1"/>
    </source>
</evidence>